<dbReference type="SUPFAM" id="SSF54211">
    <property type="entry name" value="Ribosomal protein S5 domain 2-like"/>
    <property type="match status" value="1"/>
</dbReference>
<name>A0AAW8F5B2_9ACTN</name>
<dbReference type="PANTHER" id="PTHR43290:SF2">
    <property type="entry name" value="MEVALONATE KINASE"/>
    <property type="match status" value="1"/>
</dbReference>
<evidence type="ECO:0000313" key="15">
    <source>
        <dbReference type="EMBL" id="MDQ0904435.1"/>
    </source>
</evidence>
<comment type="caution">
    <text evidence="15">The sequence shown here is derived from an EMBL/GenBank/DDBJ whole genome shotgun (WGS) entry which is preliminary data.</text>
</comment>
<evidence type="ECO:0000256" key="9">
    <source>
        <dbReference type="ARBA" id="ARBA00022840"/>
    </source>
</evidence>
<dbReference type="InterPro" id="IPR013750">
    <property type="entry name" value="GHMP_kinase_C_dom"/>
</dbReference>
<keyword evidence="11" id="KW-0443">Lipid metabolism</keyword>
<dbReference type="Pfam" id="PF00288">
    <property type="entry name" value="GHMP_kinases_N"/>
    <property type="match status" value="1"/>
</dbReference>
<evidence type="ECO:0000256" key="7">
    <source>
        <dbReference type="ARBA" id="ARBA00022741"/>
    </source>
</evidence>
<keyword evidence="9" id="KW-0067">ATP-binding</keyword>
<comment type="similarity">
    <text evidence="2">Belongs to the GHMP kinase family. Mevalonate kinase subfamily.</text>
</comment>
<comment type="pathway">
    <text evidence="12">Isoprenoid biosynthesis; isopentenyl diphosphate biosynthesis via mevalonate pathway; isopentenyl diphosphate from (R)-mevalonate: step 1/3.</text>
</comment>
<proteinExistence type="inferred from homology"/>
<dbReference type="InterPro" id="IPR006205">
    <property type="entry name" value="Mev_gal_kin"/>
</dbReference>
<dbReference type="PRINTS" id="PR00959">
    <property type="entry name" value="MEVGALKINASE"/>
</dbReference>
<evidence type="ECO:0000259" key="14">
    <source>
        <dbReference type="Pfam" id="PF08544"/>
    </source>
</evidence>
<dbReference type="GO" id="GO:0005829">
    <property type="term" value="C:cytosol"/>
    <property type="evidence" value="ECO:0007669"/>
    <property type="project" value="TreeGrafter"/>
</dbReference>
<feature type="domain" description="GHMP kinase N-terminal" evidence="13">
    <location>
        <begin position="120"/>
        <end position="195"/>
    </location>
</feature>
<reference evidence="15" key="1">
    <citation type="submission" date="2023-07" db="EMBL/GenBank/DDBJ databases">
        <title>Comparative genomics of wheat-associated soil bacteria to identify genetic determinants of phenazine resistance.</title>
        <authorList>
            <person name="Mouncey N."/>
        </authorList>
    </citation>
    <scope>NUCLEOTIDE SEQUENCE</scope>
    <source>
        <strain evidence="15">V4I22</strain>
    </source>
</reference>
<keyword evidence="10" id="KW-0460">Magnesium</keyword>
<keyword evidence="8 15" id="KW-0418">Kinase</keyword>
<dbReference type="EC" id="2.7.1.36" evidence="3"/>
<feature type="domain" description="GHMP kinase C-terminal" evidence="14">
    <location>
        <begin position="268"/>
        <end position="345"/>
    </location>
</feature>
<dbReference type="Proteomes" id="UP001234216">
    <property type="component" value="Unassembled WGS sequence"/>
</dbReference>
<dbReference type="InterPro" id="IPR014721">
    <property type="entry name" value="Ribsml_uS5_D2-typ_fold_subgr"/>
</dbReference>
<evidence type="ECO:0000256" key="12">
    <source>
        <dbReference type="ARBA" id="ARBA00029438"/>
    </source>
</evidence>
<keyword evidence="7" id="KW-0547">Nucleotide-binding</keyword>
<sequence length="362" mass="38235">MPSVELWKKRSHAHAISAQKRQRELSALTLPTSAEGVSESHRARSVGIGRAHAKAILLGEHAVVYGAPALALPVPQLTVTATAGWSSRACDSQGGLSYTLTGSSSRALVTQASDGLHRLAAEFMARMGVADRPHLDVILDGAIPHGRGLGSSAAGSRAIVAALADLLGRELTEDAAFELVQTAENMAHGRASGVDARTVGASRPLLFRAGWTEELTIGRDILFIVADSGVPGSTKEAVALLREEFRRRTGARERFVSRASELTEAGRRALADGDLEELGARLTDYHELLREARLSTDRIDALVVAALQAGSLGAKITGGGLGGCMIAQTRPERARDVTRRLHEAGAVQTWVVPLKGLGNHAQ</sequence>
<evidence type="ECO:0000313" key="16">
    <source>
        <dbReference type="Proteomes" id="UP001234216"/>
    </source>
</evidence>
<dbReference type="GO" id="GO:0019287">
    <property type="term" value="P:isopentenyl diphosphate biosynthetic process, mevalonate pathway"/>
    <property type="evidence" value="ECO:0007669"/>
    <property type="project" value="TreeGrafter"/>
</dbReference>
<dbReference type="Gene3D" id="3.30.230.10">
    <property type="match status" value="1"/>
</dbReference>
<evidence type="ECO:0000256" key="11">
    <source>
        <dbReference type="ARBA" id="ARBA00023098"/>
    </source>
</evidence>
<evidence type="ECO:0000256" key="4">
    <source>
        <dbReference type="ARBA" id="ARBA00022490"/>
    </source>
</evidence>
<dbReference type="InterPro" id="IPR020568">
    <property type="entry name" value="Ribosomal_Su5_D2-typ_SF"/>
</dbReference>
<keyword evidence="4" id="KW-0963">Cytoplasm</keyword>
<dbReference type="PANTHER" id="PTHR43290">
    <property type="entry name" value="MEVALONATE KINASE"/>
    <property type="match status" value="1"/>
</dbReference>
<dbReference type="GO" id="GO:0005524">
    <property type="term" value="F:ATP binding"/>
    <property type="evidence" value="ECO:0007669"/>
    <property type="project" value="UniProtKB-KW"/>
</dbReference>
<keyword evidence="6 15" id="KW-0808">Transferase</keyword>
<comment type="subcellular location">
    <subcellularLocation>
        <location evidence="1">Cytoplasm</location>
    </subcellularLocation>
</comment>
<dbReference type="Gene3D" id="3.30.70.890">
    <property type="entry name" value="GHMP kinase, C-terminal domain"/>
    <property type="match status" value="1"/>
</dbReference>
<dbReference type="InterPro" id="IPR036554">
    <property type="entry name" value="GHMP_kinase_C_sf"/>
</dbReference>
<evidence type="ECO:0000256" key="5">
    <source>
        <dbReference type="ARBA" id="ARBA00022516"/>
    </source>
</evidence>
<dbReference type="SUPFAM" id="SSF55060">
    <property type="entry name" value="GHMP Kinase, C-terminal domain"/>
    <property type="match status" value="1"/>
</dbReference>
<keyword evidence="5" id="KW-0444">Lipid biosynthesis</keyword>
<dbReference type="EMBL" id="JAUSZV010000003">
    <property type="protein sequence ID" value="MDQ0904435.1"/>
    <property type="molecule type" value="Genomic_DNA"/>
</dbReference>
<accession>A0AAW8F5B2</accession>
<evidence type="ECO:0000256" key="10">
    <source>
        <dbReference type="ARBA" id="ARBA00022842"/>
    </source>
</evidence>
<dbReference type="GO" id="GO:0004496">
    <property type="term" value="F:mevalonate kinase activity"/>
    <property type="evidence" value="ECO:0007669"/>
    <property type="project" value="UniProtKB-EC"/>
</dbReference>
<evidence type="ECO:0000256" key="1">
    <source>
        <dbReference type="ARBA" id="ARBA00004496"/>
    </source>
</evidence>
<dbReference type="NCBIfam" id="TIGR00549">
    <property type="entry name" value="mevalon_kin"/>
    <property type="match status" value="1"/>
</dbReference>
<dbReference type="Pfam" id="PF08544">
    <property type="entry name" value="GHMP_kinases_C"/>
    <property type="match status" value="1"/>
</dbReference>
<organism evidence="15 16">
    <name type="scientific">Streptomyces canus</name>
    <dbReference type="NCBI Taxonomy" id="58343"/>
    <lineage>
        <taxon>Bacteria</taxon>
        <taxon>Bacillati</taxon>
        <taxon>Actinomycetota</taxon>
        <taxon>Actinomycetes</taxon>
        <taxon>Kitasatosporales</taxon>
        <taxon>Streptomycetaceae</taxon>
        <taxon>Streptomyces</taxon>
        <taxon>Streptomyces aurantiacus group</taxon>
    </lineage>
</organism>
<dbReference type="AlphaFoldDB" id="A0AAW8F5B2"/>
<dbReference type="InterPro" id="IPR006203">
    <property type="entry name" value="GHMP_knse_ATP-bd_CS"/>
</dbReference>
<gene>
    <name evidence="15" type="ORF">QFZ22_000420</name>
</gene>
<evidence type="ECO:0000256" key="3">
    <source>
        <dbReference type="ARBA" id="ARBA00012103"/>
    </source>
</evidence>
<evidence type="ECO:0000256" key="6">
    <source>
        <dbReference type="ARBA" id="ARBA00022679"/>
    </source>
</evidence>
<evidence type="ECO:0000256" key="8">
    <source>
        <dbReference type="ARBA" id="ARBA00022777"/>
    </source>
</evidence>
<dbReference type="PROSITE" id="PS00627">
    <property type="entry name" value="GHMP_KINASES_ATP"/>
    <property type="match status" value="1"/>
</dbReference>
<evidence type="ECO:0000259" key="13">
    <source>
        <dbReference type="Pfam" id="PF00288"/>
    </source>
</evidence>
<dbReference type="InterPro" id="IPR006204">
    <property type="entry name" value="GHMP_kinase_N_dom"/>
</dbReference>
<evidence type="ECO:0000256" key="2">
    <source>
        <dbReference type="ARBA" id="ARBA00006495"/>
    </source>
</evidence>
<protein>
    <recommendedName>
        <fullName evidence="3">mevalonate kinase</fullName>
        <ecNumber evidence="3">2.7.1.36</ecNumber>
    </recommendedName>
</protein>